<reference evidence="1 2" key="1">
    <citation type="submission" date="2023-07" db="EMBL/GenBank/DDBJ databases">
        <title>Functional and genomic diversity of the sorghum phyllosphere microbiome.</title>
        <authorList>
            <person name="Shade A."/>
        </authorList>
    </citation>
    <scope>NUCLEOTIDE SEQUENCE [LARGE SCALE GENOMIC DNA]</scope>
    <source>
        <strain evidence="1 2">SORGH_AS_1207</strain>
    </source>
</reference>
<dbReference type="Proteomes" id="UP001226691">
    <property type="component" value="Unassembled WGS sequence"/>
</dbReference>
<dbReference type="EMBL" id="JAUTBF010000001">
    <property type="protein sequence ID" value="MDQ1121934.1"/>
    <property type="molecule type" value="Genomic_DNA"/>
</dbReference>
<name>A0ABU0TQJ0_MICTR</name>
<sequence length="37" mass="3644">MIRNTTGFAATGFIAVPVLSAPSAGVTTVVGMPSHQG</sequence>
<accession>A0ABU0TQJ0</accession>
<keyword evidence="2" id="KW-1185">Reference proteome</keyword>
<gene>
    <name evidence="1" type="ORF">QE412_000507</name>
</gene>
<evidence type="ECO:0000313" key="1">
    <source>
        <dbReference type="EMBL" id="MDQ1121934.1"/>
    </source>
</evidence>
<organism evidence="1 2">
    <name type="scientific">Microbacterium trichothecenolyticum</name>
    <name type="common">Aureobacterium trichothecenolyticum</name>
    <dbReference type="NCBI Taxonomy" id="69370"/>
    <lineage>
        <taxon>Bacteria</taxon>
        <taxon>Bacillati</taxon>
        <taxon>Actinomycetota</taxon>
        <taxon>Actinomycetes</taxon>
        <taxon>Micrococcales</taxon>
        <taxon>Microbacteriaceae</taxon>
        <taxon>Microbacterium</taxon>
    </lineage>
</organism>
<protein>
    <submittedName>
        <fullName evidence="1">Uncharacterized protein</fullName>
    </submittedName>
</protein>
<evidence type="ECO:0000313" key="2">
    <source>
        <dbReference type="Proteomes" id="UP001226691"/>
    </source>
</evidence>
<proteinExistence type="predicted"/>
<comment type="caution">
    <text evidence="1">The sequence shown here is derived from an EMBL/GenBank/DDBJ whole genome shotgun (WGS) entry which is preliminary data.</text>
</comment>